<comment type="subcellular location">
    <subcellularLocation>
        <location evidence="1">Cell membrane</location>
        <topology evidence="1">Multi-pass membrane protein</topology>
    </subcellularLocation>
</comment>
<dbReference type="InterPro" id="IPR011701">
    <property type="entry name" value="MFS"/>
</dbReference>
<feature type="transmembrane region" description="Helical" evidence="6">
    <location>
        <begin position="145"/>
        <end position="163"/>
    </location>
</feature>
<dbReference type="GO" id="GO:0005886">
    <property type="term" value="C:plasma membrane"/>
    <property type="evidence" value="ECO:0007669"/>
    <property type="project" value="UniProtKB-SubCell"/>
</dbReference>
<evidence type="ECO:0000313" key="9">
    <source>
        <dbReference type="Proteomes" id="UP000222106"/>
    </source>
</evidence>
<feature type="transmembrane region" description="Helical" evidence="6">
    <location>
        <begin position="323"/>
        <end position="339"/>
    </location>
</feature>
<keyword evidence="3 6" id="KW-1133">Transmembrane helix</keyword>
<dbReference type="PANTHER" id="PTHR23523">
    <property type="match status" value="1"/>
</dbReference>
<evidence type="ECO:0000256" key="6">
    <source>
        <dbReference type="SAM" id="Phobius"/>
    </source>
</evidence>
<dbReference type="CDD" id="cd17339">
    <property type="entry name" value="MFS_NIMT_CynX_like"/>
    <property type="match status" value="1"/>
</dbReference>
<evidence type="ECO:0000259" key="7">
    <source>
        <dbReference type="PROSITE" id="PS50850"/>
    </source>
</evidence>
<dbReference type="EMBL" id="PDJI01000004">
    <property type="protein sequence ID" value="PFG38887.1"/>
    <property type="molecule type" value="Genomic_DNA"/>
</dbReference>
<dbReference type="InterPro" id="IPR036259">
    <property type="entry name" value="MFS_trans_sf"/>
</dbReference>
<dbReference type="PANTHER" id="PTHR23523:SF2">
    <property type="entry name" value="2-NITROIMIDAZOLE TRANSPORTER"/>
    <property type="match status" value="1"/>
</dbReference>
<evidence type="ECO:0000256" key="1">
    <source>
        <dbReference type="ARBA" id="ARBA00004651"/>
    </source>
</evidence>
<evidence type="ECO:0000256" key="2">
    <source>
        <dbReference type="ARBA" id="ARBA00022692"/>
    </source>
</evidence>
<accession>A0A2A9EII3</accession>
<feature type="transmembrane region" description="Helical" evidence="6">
    <location>
        <begin position="351"/>
        <end position="368"/>
    </location>
</feature>
<organism evidence="8 9">
    <name type="scientific">Georgenia soli</name>
    <dbReference type="NCBI Taxonomy" id="638953"/>
    <lineage>
        <taxon>Bacteria</taxon>
        <taxon>Bacillati</taxon>
        <taxon>Actinomycetota</taxon>
        <taxon>Actinomycetes</taxon>
        <taxon>Micrococcales</taxon>
        <taxon>Bogoriellaceae</taxon>
        <taxon>Georgenia</taxon>
    </lineage>
</organism>
<feature type="compositionally biased region" description="Low complexity" evidence="5">
    <location>
        <begin position="18"/>
        <end position="27"/>
    </location>
</feature>
<feature type="transmembrane region" description="Helical" evidence="6">
    <location>
        <begin position="114"/>
        <end position="133"/>
    </location>
</feature>
<evidence type="ECO:0000256" key="5">
    <source>
        <dbReference type="SAM" id="MobiDB-lite"/>
    </source>
</evidence>
<proteinExistence type="predicted"/>
<feature type="transmembrane region" description="Helical" evidence="6">
    <location>
        <begin position="203"/>
        <end position="224"/>
    </location>
</feature>
<comment type="caution">
    <text evidence="8">The sequence shown here is derived from an EMBL/GenBank/DDBJ whole genome shotgun (WGS) entry which is preliminary data.</text>
</comment>
<keyword evidence="4 6" id="KW-0472">Membrane</keyword>
<feature type="region of interest" description="Disordered" evidence="5">
    <location>
        <begin position="1"/>
        <end position="27"/>
    </location>
</feature>
<sequence>MVASGRAVEPGGAGGRSSGRAVGRSSSDVVGRTPFRALPLRWAGRTAPRYDVVRQPSQWSPQNVSGLARPSSRLPAWLLLAGILLVAVNLRPVISSVGPVLPVIGADVGLGSAALGVLAAVPIVAFAVVSPLVHPLGRRFGVERTVAVALVVLAIGTLLRSAPGPAAGLWVGTALIGATIAVGNVLLPVVVKKDFPFRVPATTAWYVATQSVFAATASGVAVPLADLGGWQLAVGIWVVPVALALAVWFPRLRRTTAAVRLPAPAGSSAAAAPSSPHASVYRRPLAWLVAAYMGLQSTVYYTMLNWLPTVEQDLGIDPATAGWHLFLFLAVGIVGNLAVPSLMRVGGDQRLAASLVSVLVLVAMTGIWLAPGLIWLWVSLVGLGTGSAFVVALSLVGLRAADPTTASQLSSMSQAVGYGLAAVGLVLAGAIRDLTGPGASVLLLVAVVAAILLAVGLSVGRPRTLHT</sequence>
<dbReference type="Proteomes" id="UP000222106">
    <property type="component" value="Unassembled WGS sequence"/>
</dbReference>
<keyword evidence="2 6" id="KW-0812">Transmembrane</keyword>
<feature type="transmembrane region" description="Helical" evidence="6">
    <location>
        <begin position="374"/>
        <end position="395"/>
    </location>
</feature>
<feature type="transmembrane region" description="Helical" evidence="6">
    <location>
        <begin position="74"/>
        <end position="94"/>
    </location>
</feature>
<dbReference type="GO" id="GO:0022857">
    <property type="term" value="F:transmembrane transporter activity"/>
    <property type="evidence" value="ECO:0007669"/>
    <property type="project" value="InterPro"/>
</dbReference>
<dbReference type="SUPFAM" id="SSF103473">
    <property type="entry name" value="MFS general substrate transporter"/>
    <property type="match status" value="1"/>
</dbReference>
<protein>
    <submittedName>
        <fullName evidence="8">CP family cyanate transporter-like MFS transporter</fullName>
    </submittedName>
</protein>
<feature type="transmembrane region" description="Helical" evidence="6">
    <location>
        <begin position="169"/>
        <end position="191"/>
    </location>
</feature>
<evidence type="ECO:0000256" key="4">
    <source>
        <dbReference type="ARBA" id="ARBA00023136"/>
    </source>
</evidence>
<dbReference type="OrthoDB" id="5317164at2"/>
<dbReference type="InterPro" id="IPR020846">
    <property type="entry name" value="MFS_dom"/>
</dbReference>
<feature type="transmembrane region" description="Helical" evidence="6">
    <location>
        <begin position="438"/>
        <end position="459"/>
    </location>
</feature>
<feature type="transmembrane region" description="Helical" evidence="6">
    <location>
        <begin position="415"/>
        <end position="432"/>
    </location>
</feature>
<dbReference type="Pfam" id="PF07690">
    <property type="entry name" value="MFS_1"/>
    <property type="match status" value="1"/>
</dbReference>
<dbReference type="InterPro" id="IPR052524">
    <property type="entry name" value="MFS_Cyanate_Porter"/>
</dbReference>
<gene>
    <name evidence="8" type="ORF">ATJ97_1376</name>
</gene>
<dbReference type="AlphaFoldDB" id="A0A2A9EII3"/>
<dbReference type="PROSITE" id="PS50850">
    <property type="entry name" value="MFS"/>
    <property type="match status" value="1"/>
</dbReference>
<name>A0A2A9EII3_9MICO</name>
<evidence type="ECO:0000256" key="3">
    <source>
        <dbReference type="ARBA" id="ARBA00022989"/>
    </source>
</evidence>
<feature type="domain" description="Major facilitator superfamily (MFS) profile" evidence="7">
    <location>
        <begin position="75"/>
        <end position="464"/>
    </location>
</feature>
<dbReference type="Gene3D" id="1.20.1250.20">
    <property type="entry name" value="MFS general substrate transporter like domains"/>
    <property type="match status" value="1"/>
</dbReference>
<evidence type="ECO:0000313" key="8">
    <source>
        <dbReference type="EMBL" id="PFG38887.1"/>
    </source>
</evidence>
<feature type="transmembrane region" description="Helical" evidence="6">
    <location>
        <begin position="230"/>
        <end position="250"/>
    </location>
</feature>
<feature type="transmembrane region" description="Helical" evidence="6">
    <location>
        <begin position="285"/>
        <end position="303"/>
    </location>
</feature>
<reference evidence="8 9" key="1">
    <citation type="submission" date="2017-10" db="EMBL/GenBank/DDBJ databases">
        <title>Sequencing the genomes of 1000 actinobacteria strains.</title>
        <authorList>
            <person name="Klenk H.-P."/>
        </authorList>
    </citation>
    <scope>NUCLEOTIDE SEQUENCE [LARGE SCALE GENOMIC DNA]</scope>
    <source>
        <strain evidence="8 9">DSM 21838</strain>
    </source>
</reference>
<keyword evidence="9" id="KW-1185">Reference proteome</keyword>